<proteinExistence type="predicted"/>
<evidence type="ECO:0000313" key="1">
    <source>
        <dbReference type="EMBL" id="AHG81755.1"/>
    </source>
</evidence>
<name>A0A4V7I9N6_BIBTR</name>
<reference evidence="1 2" key="1">
    <citation type="journal article" date="2014" name="Genome Announc.">
        <title>Complete Closed Genome Sequences of Three Bibersteinia trehalosi Nasopharyngeal Isolates from Cattle with Shipping Fever.</title>
        <authorList>
            <person name="Harhay G.P."/>
            <person name="McVey D.S."/>
            <person name="Koren S."/>
            <person name="Phillippy A.M."/>
            <person name="Bono J."/>
            <person name="Harhay D.M."/>
            <person name="Clawson M.L."/>
            <person name="Heaton M.P."/>
            <person name="Chitko-McKown C.G."/>
            <person name="Korlach J."/>
            <person name="Smith T.P."/>
        </authorList>
    </citation>
    <scope>NUCLEOTIDE SEQUENCE [LARGE SCALE GENOMIC DNA]</scope>
    <source>
        <strain evidence="1 2">USDA-ARS-USMARC-188</strain>
    </source>
</reference>
<sequence length="37" mass="4141">MELFDLIAFLFNRSLSAKERTIKKARNQQSKAGGGLT</sequence>
<accession>A0A4V7I9N6</accession>
<dbReference type="Proteomes" id="UP000019091">
    <property type="component" value="Chromosome"/>
</dbReference>
<evidence type="ECO:0000313" key="2">
    <source>
        <dbReference type="Proteomes" id="UP000019091"/>
    </source>
</evidence>
<protein>
    <submittedName>
        <fullName evidence="1">Uncharacterized protein</fullName>
    </submittedName>
</protein>
<dbReference type="KEGG" id="btre:F542_10370"/>
<gene>
    <name evidence="1" type="ORF">F542_10370</name>
</gene>
<organism evidence="1 2">
    <name type="scientific">Bibersteinia trehalosi USDA-ARS-USMARC-188</name>
    <dbReference type="NCBI Taxonomy" id="1263829"/>
    <lineage>
        <taxon>Bacteria</taxon>
        <taxon>Pseudomonadati</taxon>
        <taxon>Pseudomonadota</taxon>
        <taxon>Gammaproteobacteria</taxon>
        <taxon>Pasteurellales</taxon>
        <taxon>Pasteurellaceae</taxon>
        <taxon>Bibersteinia</taxon>
    </lineage>
</organism>
<dbReference type="AlphaFoldDB" id="A0A4V7I9N6"/>
<dbReference type="EMBL" id="CP006954">
    <property type="protein sequence ID" value="AHG81755.1"/>
    <property type="molecule type" value="Genomic_DNA"/>
</dbReference>